<comment type="cofactor">
    <cofactor evidence="2">
        <name>Mg(2+)</name>
        <dbReference type="ChEBI" id="CHEBI:18420"/>
    </cofactor>
</comment>
<evidence type="ECO:0000256" key="15">
    <source>
        <dbReference type="PROSITE-ProRule" id="PRU01319"/>
    </source>
</evidence>
<evidence type="ECO:0000256" key="4">
    <source>
        <dbReference type="ARBA" id="ARBA00004496"/>
    </source>
</evidence>
<dbReference type="AlphaFoldDB" id="A0A2H0YXK6"/>
<evidence type="ECO:0000256" key="2">
    <source>
        <dbReference type="ARBA" id="ARBA00001946"/>
    </source>
</evidence>
<dbReference type="InterPro" id="IPR001352">
    <property type="entry name" value="RNase_HII/HIII"/>
</dbReference>
<evidence type="ECO:0000256" key="8">
    <source>
        <dbReference type="ARBA" id="ARBA00022490"/>
    </source>
</evidence>
<dbReference type="EC" id="3.1.26.4" evidence="6 14"/>
<dbReference type="Pfam" id="PF01351">
    <property type="entry name" value="RNase_HII"/>
    <property type="match status" value="1"/>
</dbReference>
<dbReference type="GO" id="GO:0003723">
    <property type="term" value="F:RNA binding"/>
    <property type="evidence" value="ECO:0007669"/>
    <property type="project" value="UniProtKB-UniRule"/>
</dbReference>
<sequence>MSFPHTRYENSLRKKGYQLIAGLDEAGKGAWAGPLVAASVILAPEVKLTGLKESKLLTPSQRKQFYLEITKTAVCWSVGIISEKMIDRIGITAANHLAMEKAIKNMTIQPDYLLIDYIKLSGVKIPFRAMIDGDQIIASIAAASIVAKVTRDCIMIAAHEEYPKFDFHIHKGYGTDRHHQLIIRHGICDLHRRSFSPIKDLLE</sequence>
<evidence type="ECO:0000256" key="11">
    <source>
        <dbReference type="ARBA" id="ARBA00022759"/>
    </source>
</evidence>
<dbReference type="PANTHER" id="PTHR10954">
    <property type="entry name" value="RIBONUCLEASE H2 SUBUNIT A"/>
    <property type="match status" value="1"/>
</dbReference>
<dbReference type="Gene3D" id="3.30.420.10">
    <property type="entry name" value="Ribonuclease H-like superfamily/Ribonuclease H"/>
    <property type="match status" value="1"/>
</dbReference>
<dbReference type="EMBL" id="PEXU01000005">
    <property type="protein sequence ID" value="PIS43029.1"/>
    <property type="molecule type" value="Genomic_DNA"/>
</dbReference>
<evidence type="ECO:0000256" key="13">
    <source>
        <dbReference type="ARBA" id="ARBA00023211"/>
    </source>
</evidence>
<feature type="binding site" evidence="14 15">
    <location>
        <position position="116"/>
    </location>
    <ligand>
        <name>a divalent metal cation</name>
        <dbReference type="ChEBI" id="CHEBI:60240"/>
    </ligand>
</feature>
<evidence type="ECO:0000259" key="17">
    <source>
        <dbReference type="PROSITE" id="PS51975"/>
    </source>
</evidence>
<dbReference type="GO" id="GO:0004523">
    <property type="term" value="F:RNA-DNA hybrid ribonuclease activity"/>
    <property type="evidence" value="ECO:0007669"/>
    <property type="project" value="UniProtKB-UniRule"/>
</dbReference>
<accession>A0A2H0YXK6</accession>
<evidence type="ECO:0000256" key="6">
    <source>
        <dbReference type="ARBA" id="ARBA00012180"/>
    </source>
</evidence>
<comment type="catalytic activity">
    <reaction evidence="1 14 15 16">
        <text>Endonucleolytic cleavage to 5'-phosphomonoester.</text>
        <dbReference type="EC" id="3.1.26.4"/>
    </reaction>
</comment>
<evidence type="ECO:0000256" key="1">
    <source>
        <dbReference type="ARBA" id="ARBA00000077"/>
    </source>
</evidence>
<evidence type="ECO:0000256" key="16">
    <source>
        <dbReference type="RuleBase" id="RU003515"/>
    </source>
</evidence>
<organism evidence="18 19">
    <name type="scientific">Candidatus Kerfeldbacteria bacterium CG08_land_8_20_14_0_20_40_16</name>
    <dbReference type="NCBI Taxonomy" id="2014244"/>
    <lineage>
        <taxon>Bacteria</taxon>
        <taxon>Candidatus Kerfeldiibacteriota</taxon>
    </lineage>
</organism>
<comment type="function">
    <text evidence="3 14 16">Endonuclease that specifically degrades the RNA of RNA-DNA hybrids.</text>
</comment>
<dbReference type="Proteomes" id="UP000231542">
    <property type="component" value="Unassembled WGS sequence"/>
</dbReference>
<feature type="binding site" evidence="14 15">
    <location>
        <position position="25"/>
    </location>
    <ligand>
        <name>a divalent metal cation</name>
        <dbReference type="ChEBI" id="CHEBI:60240"/>
    </ligand>
</feature>
<dbReference type="NCBIfam" id="NF000595">
    <property type="entry name" value="PRK00015.1-3"/>
    <property type="match status" value="1"/>
</dbReference>
<dbReference type="HAMAP" id="MF_00052_B">
    <property type="entry name" value="RNase_HII_B"/>
    <property type="match status" value="1"/>
</dbReference>
<evidence type="ECO:0000256" key="10">
    <source>
        <dbReference type="ARBA" id="ARBA00022723"/>
    </source>
</evidence>
<keyword evidence="9 14" id="KW-0540">Nuclease</keyword>
<dbReference type="GO" id="GO:0032299">
    <property type="term" value="C:ribonuclease H2 complex"/>
    <property type="evidence" value="ECO:0007669"/>
    <property type="project" value="TreeGrafter"/>
</dbReference>
<dbReference type="PANTHER" id="PTHR10954:SF18">
    <property type="entry name" value="RIBONUCLEASE HII"/>
    <property type="match status" value="1"/>
</dbReference>
<comment type="cofactor">
    <cofactor evidence="14 15">
        <name>Mn(2+)</name>
        <dbReference type="ChEBI" id="CHEBI:29035"/>
    </cofactor>
    <cofactor evidence="14 15">
        <name>Mg(2+)</name>
        <dbReference type="ChEBI" id="CHEBI:18420"/>
    </cofactor>
    <text evidence="14 15">Manganese or magnesium. Binds 1 divalent metal ion per monomer in the absence of substrate. May bind a second metal ion after substrate binding.</text>
</comment>
<dbReference type="InterPro" id="IPR024567">
    <property type="entry name" value="RNase_HII/HIII_dom"/>
</dbReference>
<dbReference type="SUPFAM" id="SSF53098">
    <property type="entry name" value="Ribonuclease H-like"/>
    <property type="match status" value="1"/>
</dbReference>
<gene>
    <name evidence="14" type="primary">rnhB</name>
    <name evidence="18" type="ORF">COT24_00440</name>
</gene>
<proteinExistence type="inferred from homology"/>
<dbReference type="InterPro" id="IPR012337">
    <property type="entry name" value="RNaseH-like_sf"/>
</dbReference>
<comment type="similarity">
    <text evidence="5 14 16">Belongs to the RNase HII family.</text>
</comment>
<dbReference type="PROSITE" id="PS51975">
    <property type="entry name" value="RNASE_H_2"/>
    <property type="match status" value="1"/>
</dbReference>
<dbReference type="InterPro" id="IPR022898">
    <property type="entry name" value="RNase_HII"/>
</dbReference>
<protein>
    <recommendedName>
        <fullName evidence="7 14">Ribonuclease HII</fullName>
        <shortName evidence="14">RNase HII</shortName>
        <ecNumber evidence="6 14">3.1.26.4</ecNumber>
    </recommendedName>
</protein>
<evidence type="ECO:0000313" key="19">
    <source>
        <dbReference type="Proteomes" id="UP000231542"/>
    </source>
</evidence>
<keyword evidence="13 14" id="KW-0464">Manganese</keyword>
<evidence type="ECO:0000256" key="5">
    <source>
        <dbReference type="ARBA" id="ARBA00007383"/>
    </source>
</evidence>
<dbReference type="InterPro" id="IPR036397">
    <property type="entry name" value="RNaseH_sf"/>
</dbReference>
<feature type="binding site" evidence="14 15">
    <location>
        <position position="24"/>
    </location>
    <ligand>
        <name>a divalent metal cation</name>
        <dbReference type="ChEBI" id="CHEBI:60240"/>
    </ligand>
</feature>
<dbReference type="CDD" id="cd07182">
    <property type="entry name" value="RNase_HII_bacteria_HII_like"/>
    <property type="match status" value="1"/>
</dbReference>
<comment type="subcellular location">
    <subcellularLocation>
        <location evidence="4 14">Cytoplasm</location>
    </subcellularLocation>
</comment>
<reference evidence="18 19" key="1">
    <citation type="submission" date="2017-09" db="EMBL/GenBank/DDBJ databases">
        <title>Depth-based differentiation of microbial function through sediment-hosted aquifers and enrichment of novel symbionts in the deep terrestrial subsurface.</title>
        <authorList>
            <person name="Probst A.J."/>
            <person name="Ladd B."/>
            <person name="Jarett J.K."/>
            <person name="Geller-Mcgrath D.E."/>
            <person name="Sieber C.M."/>
            <person name="Emerson J.B."/>
            <person name="Anantharaman K."/>
            <person name="Thomas B.C."/>
            <person name="Malmstrom R."/>
            <person name="Stieglmeier M."/>
            <person name="Klingl A."/>
            <person name="Woyke T."/>
            <person name="Ryan C.M."/>
            <person name="Banfield J.F."/>
        </authorList>
    </citation>
    <scope>NUCLEOTIDE SEQUENCE [LARGE SCALE GENOMIC DNA]</scope>
    <source>
        <strain evidence="18">CG08_land_8_20_14_0_20_40_16</strain>
    </source>
</reference>
<keyword evidence="10 14" id="KW-0479">Metal-binding</keyword>
<keyword evidence="8 14" id="KW-0963">Cytoplasm</keyword>
<evidence type="ECO:0000313" key="18">
    <source>
        <dbReference type="EMBL" id="PIS43029.1"/>
    </source>
</evidence>
<keyword evidence="12 14" id="KW-0378">Hydrolase</keyword>
<dbReference type="GO" id="GO:0030145">
    <property type="term" value="F:manganese ion binding"/>
    <property type="evidence" value="ECO:0007669"/>
    <property type="project" value="UniProtKB-UniRule"/>
</dbReference>
<keyword evidence="11 14" id="KW-0255">Endonuclease</keyword>
<name>A0A2H0YXK6_9BACT</name>
<feature type="domain" description="RNase H type-2" evidence="17">
    <location>
        <begin position="18"/>
        <end position="203"/>
    </location>
</feature>
<evidence type="ECO:0000256" key="9">
    <source>
        <dbReference type="ARBA" id="ARBA00022722"/>
    </source>
</evidence>
<dbReference type="GO" id="GO:0006298">
    <property type="term" value="P:mismatch repair"/>
    <property type="evidence" value="ECO:0007669"/>
    <property type="project" value="TreeGrafter"/>
</dbReference>
<evidence type="ECO:0000256" key="14">
    <source>
        <dbReference type="HAMAP-Rule" id="MF_00052"/>
    </source>
</evidence>
<dbReference type="GO" id="GO:0043137">
    <property type="term" value="P:DNA replication, removal of RNA primer"/>
    <property type="evidence" value="ECO:0007669"/>
    <property type="project" value="TreeGrafter"/>
</dbReference>
<dbReference type="GO" id="GO:0005737">
    <property type="term" value="C:cytoplasm"/>
    <property type="evidence" value="ECO:0007669"/>
    <property type="project" value="UniProtKB-SubCell"/>
</dbReference>
<comment type="caution">
    <text evidence="18">The sequence shown here is derived from an EMBL/GenBank/DDBJ whole genome shotgun (WGS) entry which is preliminary data.</text>
</comment>
<evidence type="ECO:0000256" key="12">
    <source>
        <dbReference type="ARBA" id="ARBA00022801"/>
    </source>
</evidence>
<evidence type="ECO:0000256" key="7">
    <source>
        <dbReference type="ARBA" id="ARBA00019179"/>
    </source>
</evidence>
<evidence type="ECO:0000256" key="3">
    <source>
        <dbReference type="ARBA" id="ARBA00004065"/>
    </source>
</evidence>